<dbReference type="InterPro" id="IPR010819">
    <property type="entry name" value="AGE/CE"/>
</dbReference>
<dbReference type="EMBL" id="FWXR01000035">
    <property type="protein sequence ID" value="SMD13167.1"/>
    <property type="molecule type" value="Genomic_DNA"/>
</dbReference>
<dbReference type="AlphaFoldDB" id="A0A1W2ETY2"/>
<keyword evidence="2 3" id="KW-0413">Isomerase</keyword>
<protein>
    <submittedName>
        <fullName evidence="3">Mannose-6-phosphate isomerase, type 3</fullName>
    </submittedName>
</protein>
<dbReference type="Proteomes" id="UP000192656">
    <property type="component" value="Unassembled WGS sequence"/>
</dbReference>
<name>A0A1W2ETY2_9HYPH</name>
<evidence type="ECO:0000313" key="3">
    <source>
        <dbReference type="EMBL" id="SMD13167.1"/>
    </source>
</evidence>
<keyword evidence="4" id="KW-1185">Reference proteome</keyword>
<sequence>MLPSSSQIGEFGTGVSLAQAVDPAIELAKARRIVRRTSFTLRQMLFDQILPLWSTLGADHRGGGYTEALSPYGTRVVRPRQAWVTARQVYAFCDAARLGWNKTAAAACVRHGYQFLQSHTSADGFLRHSFNEDGYPSEDHIDLYDQAFLLLAYARAYELLEDPDIERRAQRLYDSIASRFSHPSHGFFEQSYPHRYSDLQMHMLDAALAWIQVSPAPVWHDLADLLVSLFRERLLIEPLHCVPAEFHSDWSVVQHDGKIRIIPEHNFEWAWLILQWAHLTNRSAGDEPERIIQNIEQLGYDPSRRVAVNEIWSDGTVSDRTARLTAQAARLRAWLAIAERNFGRVGWEAEQLAIDAAASLRKFFKDRPGGMWAENMCDDGQLEDGDVLASSLQQIIRSMRLFICYAHDNEKAFLLQSDRS</sequence>
<accession>A0A1W2ETY2</accession>
<dbReference type="OrthoDB" id="9806359at2"/>
<evidence type="ECO:0000256" key="1">
    <source>
        <dbReference type="ARBA" id="ARBA00008558"/>
    </source>
</evidence>
<dbReference type="PANTHER" id="PTHR15108">
    <property type="entry name" value="N-ACYLGLUCOSAMINE-2-EPIMERASE"/>
    <property type="match status" value="1"/>
</dbReference>
<dbReference type="Gene3D" id="1.50.10.10">
    <property type="match status" value="1"/>
</dbReference>
<gene>
    <name evidence="3" type="ORF">SAMN06297251_13516</name>
</gene>
<proteinExistence type="inferred from homology"/>
<comment type="similarity">
    <text evidence="1">Belongs to the N-acylglucosamine 2-epimerase family.</text>
</comment>
<dbReference type="SUPFAM" id="SSF48208">
    <property type="entry name" value="Six-hairpin glycosidases"/>
    <property type="match status" value="1"/>
</dbReference>
<dbReference type="Pfam" id="PF07221">
    <property type="entry name" value="GlcNAc_2-epim"/>
    <property type="match status" value="1"/>
</dbReference>
<dbReference type="STRING" id="937218.SAMN06297251_13516"/>
<dbReference type="InterPro" id="IPR008928">
    <property type="entry name" value="6-hairpin_glycosidase_sf"/>
</dbReference>
<organism evidence="3 4">
    <name type="scientific">Fulvimarina manganoxydans</name>
    <dbReference type="NCBI Taxonomy" id="937218"/>
    <lineage>
        <taxon>Bacteria</taxon>
        <taxon>Pseudomonadati</taxon>
        <taxon>Pseudomonadota</taxon>
        <taxon>Alphaproteobacteria</taxon>
        <taxon>Hyphomicrobiales</taxon>
        <taxon>Aurantimonadaceae</taxon>
        <taxon>Fulvimarina</taxon>
    </lineage>
</organism>
<evidence type="ECO:0000256" key="2">
    <source>
        <dbReference type="ARBA" id="ARBA00023235"/>
    </source>
</evidence>
<dbReference type="InterPro" id="IPR012341">
    <property type="entry name" value="6hp_glycosidase-like_sf"/>
</dbReference>
<dbReference type="GO" id="GO:0016853">
    <property type="term" value="F:isomerase activity"/>
    <property type="evidence" value="ECO:0007669"/>
    <property type="project" value="UniProtKB-KW"/>
</dbReference>
<evidence type="ECO:0000313" key="4">
    <source>
        <dbReference type="Proteomes" id="UP000192656"/>
    </source>
</evidence>
<reference evidence="3 4" key="1">
    <citation type="submission" date="2017-04" db="EMBL/GenBank/DDBJ databases">
        <authorList>
            <person name="Afonso C.L."/>
            <person name="Miller P.J."/>
            <person name="Scott M.A."/>
            <person name="Spackman E."/>
            <person name="Goraichik I."/>
            <person name="Dimitrov K.M."/>
            <person name="Suarez D.L."/>
            <person name="Swayne D.E."/>
        </authorList>
    </citation>
    <scope>NUCLEOTIDE SEQUENCE [LARGE SCALE GENOMIC DNA]</scope>
    <source>
        <strain evidence="3 4">CGMCC 1.10972</strain>
    </source>
</reference>
<dbReference type="GO" id="GO:0005975">
    <property type="term" value="P:carbohydrate metabolic process"/>
    <property type="evidence" value="ECO:0007669"/>
    <property type="project" value="InterPro"/>
</dbReference>